<dbReference type="PROSITE" id="PS00923">
    <property type="entry name" value="ASP_GLU_RACEMASE_1"/>
    <property type="match status" value="1"/>
</dbReference>
<keyword evidence="4" id="KW-1185">Reference proteome</keyword>
<dbReference type="PANTHER" id="PTHR21198">
    <property type="entry name" value="GLUTAMATE RACEMASE"/>
    <property type="match status" value="1"/>
</dbReference>
<evidence type="ECO:0000313" key="4">
    <source>
        <dbReference type="Proteomes" id="UP000545037"/>
    </source>
</evidence>
<keyword evidence="2 3" id="KW-0413">Isomerase</keyword>
<dbReference type="NCBIfam" id="TIGR00035">
    <property type="entry name" value="asp_race"/>
    <property type="match status" value="1"/>
</dbReference>
<organism evidence="3 4">
    <name type="scientific">Brevundimonas variabilis</name>
    <dbReference type="NCBI Taxonomy" id="74312"/>
    <lineage>
        <taxon>Bacteria</taxon>
        <taxon>Pseudomonadati</taxon>
        <taxon>Pseudomonadota</taxon>
        <taxon>Alphaproteobacteria</taxon>
        <taxon>Caulobacterales</taxon>
        <taxon>Caulobacteraceae</taxon>
        <taxon>Brevundimonas</taxon>
    </lineage>
</organism>
<dbReference type="EC" id="5.1.1.13" evidence="3"/>
<accession>A0A7W9FFB1</accession>
<dbReference type="InterPro" id="IPR018187">
    <property type="entry name" value="Asp/Glu_racemase_AS_1"/>
</dbReference>
<dbReference type="InterPro" id="IPR015942">
    <property type="entry name" value="Asp/Glu/hydantoin_racemase"/>
</dbReference>
<comment type="caution">
    <text evidence="3">The sequence shown here is derived from an EMBL/GenBank/DDBJ whole genome shotgun (WGS) entry which is preliminary data.</text>
</comment>
<dbReference type="SUPFAM" id="SSF53681">
    <property type="entry name" value="Aspartate/glutamate racemase"/>
    <property type="match status" value="2"/>
</dbReference>
<dbReference type="InterPro" id="IPR001920">
    <property type="entry name" value="Asp/Glu_race"/>
</dbReference>
<dbReference type="Pfam" id="PF01177">
    <property type="entry name" value="Asp_Glu_race"/>
    <property type="match status" value="1"/>
</dbReference>
<comment type="similarity">
    <text evidence="1">Belongs to the aspartate/glutamate racemases family.</text>
</comment>
<protein>
    <submittedName>
        <fullName evidence="3">Aspartate racemase</fullName>
        <ecNumber evidence="3">5.1.1.13</ecNumber>
    </submittedName>
</protein>
<dbReference type="GO" id="GO:0047689">
    <property type="term" value="F:aspartate racemase activity"/>
    <property type="evidence" value="ECO:0007669"/>
    <property type="project" value="UniProtKB-EC"/>
</dbReference>
<dbReference type="AlphaFoldDB" id="A0A7W9FFB1"/>
<evidence type="ECO:0000313" key="3">
    <source>
        <dbReference type="EMBL" id="MBB5747237.1"/>
    </source>
</evidence>
<dbReference type="EMBL" id="JACHOR010000005">
    <property type="protein sequence ID" value="MBB5747237.1"/>
    <property type="molecule type" value="Genomic_DNA"/>
</dbReference>
<dbReference type="RefSeq" id="WP_183214233.1">
    <property type="nucleotide sequence ID" value="NZ_JACHOR010000005.1"/>
</dbReference>
<dbReference type="PANTHER" id="PTHR21198:SF7">
    <property type="entry name" value="ASPARTATE-GLUTAMATE RACEMASE FAMILY"/>
    <property type="match status" value="1"/>
</dbReference>
<dbReference type="Proteomes" id="UP000545037">
    <property type="component" value="Unassembled WGS sequence"/>
</dbReference>
<proteinExistence type="inferred from homology"/>
<dbReference type="Gene3D" id="3.40.50.1860">
    <property type="match status" value="2"/>
</dbReference>
<dbReference type="InterPro" id="IPR004380">
    <property type="entry name" value="Asp_race"/>
</dbReference>
<reference evidence="3 4" key="1">
    <citation type="submission" date="2020-08" db="EMBL/GenBank/DDBJ databases">
        <title>Genomic Encyclopedia of Type Strains, Phase IV (KMG-IV): sequencing the most valuable type-strain genomes for metagenomic binning, comparative biology and taxonomic classification.</title>
        <authorList>
            <person name="Goeker M."/>
        </authorList>
    </citation>
    <scope>NUCLEOTIDE SEQUENCE [LARGE SCALE GENOMIC DNA]</scope>
    <source>
        <strain evidence="3 4">DSM 4737</strain>
    </source>
</reference>
<name>A0A7W9FFB1_9CAUL</name>
<gene>
    <name evidence="3" type="ORF">GGR13_002858</name>
</gene>
<evidence type="ECO:0000256" key="2">
    <source>
        <dbReference type="ARBA" id="ARBA00023235"/>
    </source>
</evidence>
<sequence length="222" mass="22975">MKTLGVLGGMGPAATVAFLAQLQALTPAEGDADHIRVVMDLNPQVPDRNKTPKKAEAVLGEMAEQLKTMGAEVLAMPCNTAHAQAAGIRRAGLPFIDMIAETTATARATGAEWVGVLATPGGEALYRTALRQHGLSLMTLDGADRDVFMDLVYGVKRGDTGDRARAEMRRLAALLANGGAGAIIAGCTEVPLLLGQAEVDVTLVDSAEVLARACVAACLADV</sequence>
<evidence type="ECO:0000256" key="1">
    <source>
        <dbReference type="ARBA" id="ARBA00007847"/>
    </source>
</evidence>